<feature type="domain" description="GST N-terminal" evidence="1">
    <location>
        <begin position="1"/>
        <end position="77"/>
    </location>
</feature>
<dbReference type="CDD" id="cd03193">
    <property type="entry name" value="GST_C_Metaxin"/>
    <property type="match status" value="1"/>
</dbReference>
<dbReference type="SUPFAM" id="SSF52833">
    <property type="entry name" value="Thioredoxin-like"/>
    <property type="match status" value="1"/>
</dbReference>
<dbReference type="Pfam" id="PF17171">
    <property type="entry name" value="GST_C_6"/>
    <property type="match status" value="1"/>
</dbReference>
<evidence type="ECO:0000259" key="1">
    <source>
        <dbReference type="PROSITE" id="PS50404"/>
    </source>
</evidence>
<dbReference type="InterPro" id="IPR004045">
    <property type="entry name" value="Glutathione_S-Trfase_N"/>
</dbReference>
<dbReference type="InterPro" id="IPR050931">
    <property type="entry name" value="Mito_Protein_Transport_Metaxin"/>
</dbReference>
<dbReference type="InterPro" id="IPR040079">
    <property type="entry name" value="Glutathione_S-Trfase"/>
</dbReference>
<accession>A0A4Z0FB01</accession>
<dbReference type="InterPro" id="IPR036282">
    <property type="entry name" value="Glutathione-S-Trfase_C_sf"/>
</dbReference>
<proteinExistence type="predicted"/>
<dbReference type="Gene3D" id="3.40.30.10">
    <property type="entry name" value="Glutaredoxin"/>
    <property type="match status" value="1"/>
</dbReference>
<dbReference type="SFLD" id="SFLDS00019">
    <property type="entry name" value="Glutathione_Transferase_(cytos"/>
    <property type="match status" value="1"/>
</dbReference>
<dbReference type="AlphaFoldDB" id="A0A4Z0FB01"/>
<dbReference type="RefSeq" id="WP_135281349.1">
    <property type="nucleotide sequence ID" value="NZ_SRIO01000005.1"/>
</dbReference>
<dbReference type="InterPro" id="IPR033468">
    <property type="entry name" value="Metaxin_GST"/>
</dbReference>
<dbReference type="SUPFAM" id="SSF47616">
    <property type="entry name" value="GST C-terminal domain-like"/>
    <property type="match status" value="1"/>
</dbReference>
<keyword evidence="2" id="KW-0808">Transferase</keyword>
<dbReference type="CDD" id="cd03080">
    <property type="entry name" value="GST_N_Metaxin_like"/>
    <property type="match status" value="1"/>
</dbReference>
<evidence type="ECO:0000313" key="3">
    <source>
        <dbReference type="Proteomes" id="UP000297890"/>
    </source>
</evidence>
<organism evidence="2 3">
    <name type="scientific">Candidatus Macondimonas diazotrophica</name>
    <dbReference type="NCBI Taxonomy" id="2305248"/>
    <lineage>
        <taxon>Bacteria</taxon>
        <taxon>Pseudomonadati</taxon>
        <taxon>Pseudomonadota</taxon>
        <taxon>Gammaproteobacteria</taxon>
        <taxon>Chromatiales</taxon>
        <taxon>Ectothiorhodospiraceae</taxon>
        <taxon>Candidatus Macondimonas</taxon>
    </lineage>
</organism>
<dbReference type="Gene3D" id="1.20.1050.10">
    <property type="match status" value="1"/>
</dbReference>
<dbReference type="OrthoDB" id="9810080at2"/>
<dbReference type="SFLD" id="SFLDG01180">
    <property type="entry name" value="SUF1"/>
    <property type="match status" value="1"/>
</dbReference>
<dbReference type="GO" id="GO:0005737">
    <property type="term" value="C:cytoplasm"/>
    <property type="evidence" value="ECO:0007669"/>
    <property type="project" value="TreeGrafter"/>
</dbReference>
<dbReference type="EMBL" id="SRIO01000005">
    <property type="protein sequence ID" value="TFZ83049.1"/>
    <property type="molecule type" value="Genomic_DNA"/>
</dbReference>
<evidence type="ECO:0000313" key="2">
    <source>
        <dbReference type="EMBL" id="TFZ83049.1"/>
    </source>
</evidence>
<comment type="caution">
    <text evidence="2">The sequence shown here is derived from an EMBL/GenBank/DDBJ whole genome shotgun (WGS) entry which is preliminary data.</text>
</comment>
<name>A0A4Z0FB01_9GAMM</name>
<dbReference type="InterPro" id="IPR012336">
    <property type="entry name" value="Thioredoxin-like_fold"/>
</dbReference>
<dbReference type="InterPro" id="IPR036249">
    <property type="entry name" value="Thioredoxin-like_sf"/>
</dbReference>
<dbReference type="GO" id="GO:0016740">
    <property type="term" value="F:transferase activity"/>
    <property type="evidence" value="ECO:0007669"/>
    <property type="project" value="UniProtKB-KW"/>
</dbReference>
<dbReference type="InterPro" id="IPR026928">
    <property type="entry name" value="FAX/IsoI-like"/>
</dbReference>
<gene>
    <name evidence="2" type="ORF">E4680_05285</name>
</gene>
<protein>
    <submittedName>
        <fullName evidence="2">Glutathione S-transferase family protein</fullName>
    </submittedName>
</protein>
<dbReference type="SFLD" id="SFLDG01200">
    <property type="entry name" value="SUF1.1"/>
    <property type="match status" value="1"/>
</dbReference>
<dbReference type="PANTHER" id="PTHR12289:SF41">
    <property type="entry name" value="FAILED AXON CONNECTIONS-RELATED"/>
    <property type="match status" value="1"/>
</dbReference>
<dbReference type="Proteomes" id="UP000297890">
    <property type="component" value="Unassembled WGS sequence"/>
</dbReference>
<keyword evidence="3" id="KW-1185">Reference proteome</keyword>
<sequence length="237" mass="26473">MIRLYQFPPAYGLSSASPFCMKVETWLRMTGLAYHPLLGDPRKAPKGKLPYIEDGDLKLGDSQLILDYLRAQYNVDPDAGLGAPQRALSMTITRMLEEHFYWVMLHGRWIDPQGWAVTREVFFGALPRPLREVVPRLVRRQLGRDLRGQGIGRHESPEIEAMGAEDMDALAVLLGSRPFLLGDQAHSVDAVAHAFLAGTLAFPVDSLIKETVASHANLVAFVERMNAHFYPTIEPVP</sequence>
<reference evidence="2 3" key="1">
    <citation type="journal article" date="2019" name="ISME J.">
        <title>Candidatus Macondimonas diazotrophica, a novel gammaproteobacterial genus dominating crude-oil-contaminated coastal sediments.</title>
        <authorList>
            <person name="Karthikeyan S."/>
            <person name="Konstantinidis K."/>
        </authorList>
    </citation>
    <scope>NUCLEOTIDE SEQUENCE [LARGE SCALE GENOMIC DNA]</scope>
    <source>
        <strain evidence="2 3">KTK01</strain>
    </source>
</reference>
<dbReference type="PANTHER" id="PTHR12289">
    <property type="entry name" value="METAXIN RELATED"/>
    <property type="match status" value="1"/>
</dbReference>
<dbReference type="PROSITE" id="PS50404">
    <property type="entry name" value="GST_NTER"/>
    <property type="match status" value="1"/>
</dbReference>
<dbReference type="Pfam" id="PF17172">
    <property type="entry name" value="GST_N_4"/>
    <property type="match status" value="1"/>
</dbReference>